<accession>A0A0R3PXU5</accession>
<dbReference type="PANTHER" id="PTHR13939">
    <property type="entry name" value="NICOTINAMIDE-NUCLEOTIDE AMIDOHYDROLASE PNCC"/>
    <property type="match status" value="1"/>
</dbReference>
<feature type="domain" description="MoaB/Mog" evidence="2">
    <location>
        <begin position="25"/>
        <end position="179"/>
    </location>
</feature>
<gene>
    <name evidence="3" type="ORF">ACOC_LOCUS11155</name>
</gene>
<dbReference type="InterPro" id="IPR050101">
    <property type="entry name" value="CinA"/>
</dbReference>
<sequence>MEAPSSQGVSTQYIKILRELYKNFTTRISPLYNDINIDVKRGISTIGDNVDDISDEIRTFSKRFDYVFTSGGVGPTHDDVTYLGLARAFDEELQKSSDIVSAIEQYFANSELSNKSAEFADKLSMIPKSAELLWSNCSLHGKQIRFPVVRLHNVIALPGVPIFCEQAFDEIKGQIFSLSLKPLFSETLYTSQDELRFAQQLSKIASIYDGVVEIGSYPVINNSFFKTKLILDSESAESGRAAADEVIRLLGG</sequence>
<proteinExistence type="inferred from homology"/>
<reference evidence="5" key="1">
    <citation type="submission" date="2017-02" db="UniProtKB">
        <authorList>
            <consortium name="WormBaseParasite"/>
        </authorList>
    </citation>
    <scope>IDENTIFICATION</scope>
</reference>
<dbReference type="EMBL" id="UYYA01004623">
    <property type="protein sequence ID" value="VDM62740.1"/>
    <property type="molecule type" value="Genomic_DNA"/>
</dbReference>
<evidence type="ECO:0000313" key="5">
    <source>
        <dbReference type="WBParaSite" id="ACOC_0001115401-mRNA-1"/>
    </source>
</evidence>
<comment type="similarity">
    <text evidence="1">In the N-terminal section; belongs to the MoaB/Mog family.</text>
</comment>
<evidence type="ECO:0000259" key="2">
    <source>
        <dbReference type="SMART" id="SM00852"/>
    </source>
</evidence>
<dbReference type="InterPro" id="IPR056596">
    <property type="entry name" value="FLAD1_M"/>
</dbReference>
<name>A0A0R3PXU5_ANGCS</name>
<organism evidence="5">
    <name type="scientific">Angiostrongylus costaricensis</name>
    <name type="common">Nematode worm</name>
    <dbReference type="NCBI Taxonomy" id="334426"/>
    <lineage>
        <taxon>Eukaryota</taxon>
        <taxon>Metazoa</taxon>
        <taxon>Ecdysozoa</taxon>
        <taxon>Nematoda</taxon>
        <taxon>Chromadorea</taxon>
        <taxon>Rhabditida</taxon>
        <taxon>Rhabditina</taxon>
        <taxon>Rhabditomorpha</taxon>
        <taxon>Strongyloidea</taxon>
        <taxon>Metastrongylidae</taxon>
        <taxon>Angiostrongylus</taxon>
    </lineage>
</organism>
<dbReference type="SUPFAM" id="SSF53218">
    <property type="entry name" value="Molybdenum cofactor biosynthesis proteins"/>
    <property type="match status" value="1"/>
</dbReference>
<dbReference type="Pfam" id="PF00994">
    <property type="entry name" value="MoCF_biosynth"/>
    <property type="match status" value="1"/>
</dbReference>
<dbReference type="OrthoDB" id="270728at2759"/>
<dbReference type="SMART" id="SM00852">
    <property type="entry name" value="MoCF_biosynth"/>
    <property type="match status" value="1"/>
</dbReference>
<dbReference type="Pfam" id="PF24102">
    <property type="entry name" value="FLAD1_M"/>
    <property type="match status" value="1"/>
</dbReference>
<evidence type="ECO:0000313" key="4">
    <source>
        <dbReference type="Proteomes" id="UP000267027"/>
    </source>
</evidence>
<dbReference type="Proteomes" id="UP000267027">
    <property type="component" value="Unassembled WGS sequence"/>
</dbReference>
<dbReference type="STRING" id="334426.A0A0R3PXU5"/>
<protein>
    <submittedName>
        <fullName evidence="5">MoCF_biosynth domain-containing protein</fullName>
    </submittedName>
</protein>
<dbReference type="InterPro" id="IPR036425">
    <property type="entry name" value="MoaB/Mog-like_dom_sf"/>
</dbReference>
<reference evidence="3 4" key="2">
    <citation type="submission" date="2018-11" db="EMBL/GenBank/DDBJ databases">
        <authorList>
            <consortium name="Pathogen Informatics"/>
        </authorList>
    </citation>
    <scope>NUCLEOTIDE SEQUENCE [LARGE SCALE GENOMIC DNA]</scope>
    <source>
        <strain evidence="3 4">Costa Rica</strain>
    </source>
</reference>
<dbReference type="AlphaFoldDB" id="A0A0R3PXU5"/>
<evidence type="ECO:0000256" key="1">
    <source>
        <dbReference type="ARBA" id="ARBA00007589"/>
    </source>
</evidence>
<dbReference type="InterPro" id="IPR001453">
    <property type="entry name" value="MoaB/Mog_dom"/>
</dbReference>
<dbReference type="PANTHER" id="PTHR13939:SF0">
    <property type="entry name" value="NMN AMIDOHYDROLASE-LIKE PROTEIN YFAY"/>
    <property type="match status" value="1"/>
</dbReference>
<dbReference type="Gene3D" id="3.40.980.10">
    <property type="entry name" value="MoaB/Mog-like domain"/>
    <property type="match status" value="1"/>
</dbReference>
<keyword evidence="4" id="KW-1185">Reference proteome</keyword>
<evidence type="ECO:0000313" key="3">
    <source>
        <dbReference type="EMBL" id="VDM62740.1"/>
    </source>
</evidence>
<dbReference type="WBParaSite" id="ACOC_0001115401-mRNA-1">
    <property type="protein sequence ID" value="ACOC_0001115401-mRNA-1"/>
    <property type="gene ID" value="ACOC_0001115401"/>
</dbReference>